<dbReference type="SUPFAM" id="SSF53613">
    <property type="entry name" value="Ribokinase-like"/>
    <property type="match status" value="1"/>
</dbReference>
<evidence type="ECO:0000259" key="4">
    <source>
        <dbReference type="Pfam" id="PF00294"/>
    </source>
</evidence>
<dbReference type="InterPro" id="IPR011611">
    <property type="entry name" value="PfkB_dom"/>
</dbReference>
<sequence>MEEKKIVVVGHVSLDLTPKFNMRTKVSSIGSVIKAGKLVNVGQVAIAPGGCVTNTGLALKKFGVDVKLIAKVGSDEFAEILYEKYRQQGVEPNFIVSGEDTTSYTIVLALNGCDRAFLHDSAANDSFCEEDIDYEVVKNSDYFHFGYPTLMKEFFREDKDELRKMFQKVKDFGLITSLDVTTIDPDSEQADIDWNQRLSEVLPYVDFFVPSVEELCFMLDKNKYYEIQNRASDDVCMHLSLSEDIVPMAEKVITLGCKGVLIKCGAAGMYLMTSDSIRMKELDGKISIEEWSNKRIFQNSYTPDRILSGTGAGDTSIAAFIYGICKGMTPEDTLRIAAGTGASCITEYDTLSGLLPISILKNKIQNGWKEQNFIHK</sequence>
<comment type="similarity">
    <text evidence="1">Belongs to the carbohydrate kinase PfkB family.</text>
</comment>
<comment type="caution">
    <text evidence="5">The sequence shown here is derived from an EMBL/GenBank/DDBJ whole genome shotgun (WGS) entry which is preliminary data.</text>
</comment>
<evidence type="ECO:0000256" key="3">
    <source>
        <dbReference type="ARBA" id="ARBA00022777"/>
    </source>
</evidence>
<dbReference type="Gene3D" id="3.40.1190.20">
    <property type="match status" value="1"/>
</dbReference>
<dbReference type="RefSeq" id="WP_208430085.1">
    <property type="nucleotide sequence ID" value="NZ_JAEPRJ010000001.1"/>
</dbReference>
<dbReference type="PANTHER" id="PTHR43085:SF57">
    <property type="entry name" value="CARBOHYDRATE KINASE PFKB DOMAIN-CONTAINING PROTEIN"/>
    <property type="match status" value="1"/>
</dbReference>
<evidence type="ECO:0000313" key="5">
    <source>
        <dbReference type="EMBL" id="MBK5898683.1"/>
    </source>
</evidence>
<keyword evidence="6" id="KW-1185">Reference proteome</keyword>
<dbReference type="Pfam" id="PF00294">
    <property type="entry name" value="PfkB"/>
    <property type="match status" value="1"/>
</dbReference>
<name>A0ABS1J3E6_9FIRM</name>
<accession>A0ABS1J3E6</accession>
<evidence type="ECO:0000313" key="6">
    <source>
        <dbReference type="Proteomes" id="UP000604730"/>
    </source>
</evidence>
<dbReference type="PANTHER" id="PTHR43085">
    <property type="entry name" value="HEXOKINASE FAMILY MEMBER"/>
    <property type="match status" value="1"/>
</dbReference>
<evidence type="ECO:0000256" key="2">
    <source>
        <dbReference type="ARBA" id="ARBA00022679"/>
    </source>
</evidence>
<proteinExistence type="inferred from homology"/>
<gene>
    <name evidence="5" type="ORF">JJN12_13020</name>
</gene>
<dbReference type="Proteomes" id="UP000604730">
    <property type="component" value="Unassembled WGS sequence"/>
</dbReference>
<dbReference type="EMBL" id="JAEPRJ010000001">
    <property type="protein sequence ID" value="MBK5898683.1"/>
    <property type="molecule type" value="Genomic_DNA"/>
</dbReference>
<feature type="domain" description="Carbohydrate kinase PfkB" evidence="4">
    <location>
        <begin position="4"/>
        <end position="352"/>
    </location>
</feature>
<dbReference type="GO" id="GO:0016301">
    <property type="term" value="F:kinase activity"/>
    <property type="evidence" value="ECO:0007669"/>
    <property type="project" value="UniProtKB-KW"/>
</dbReference>
<keyword evidence="3 5" id="KW-0418">Kinase</keyword>
<evidence type="ECO:0000256" key="1">
    <source>
        <dbReference type="ARBA" id="ARBA00010688"/>
    </source>
</evidence>
<protein>
    <submittedName>
        <fullName evidence="5">Carbohydrate kinase family protein</fullName>
    </submittedName>
</protein>
<dbReference type="InterPro" id="IPR029056">
    <property type="entry name" value="Ribokinase-like"/>
</dbReference>
<dbReference type="InterPro" id="IPR050306">
    <property type="entry name" value="PfkB_Carbo_kinase"/>
</dbReference>
<reference evidence="5 6" key="1">
    <citation type="submission" date="2021-01" db="EMBL/GenBank/DDBJ databases">
        <title>Isolation and description of Catonella massiliensis sp. nov., a novel Catonella species, isolated from a stable periodontitis subject.</title>
        <authorList>
            <person name="Antezack A."/>
            <person name="Boxberger M."/>
            <person name="La Scola B."/>
            <person name="Monnet-Corti V."/>
        </authorList>
    </citation>
    <scope>NUCLEOTIDE SEQUENCE [LARGE SCALE GENOMIC DNA]</scope>
    <source>
        <strain evidence="5 6">Marseille-Q4567</strain>
    </source>
</reference>
<organism evidence="5 6">
    <name type="scientific">Catonella massiliensis</name>
    <dbReference type="NCBI Taxonomy" id="2799636"/>
    <lineage>
        <taxon>Bacteria</taxon>
        <taxon>Bacillati</taxon>
        <taxon>Bacillota</taxon>
        <taxon>Clostridia</taxon>
        <taxon>Lachnospirales</taxon>
        <taxon>Lachnospiraceae</taxon>
        <taxon>Catonella</taxon>
    </lineage>
</organism>
<keyword evidence="2" id="KW-0808">Transferase</keyword>